<dbReference type="EMBL" id="JAUSQU010000001">
    <property type="protein sequence ID" value="MDP9843565.1"/>
    <property type="molecule type" value="Genomic_DNA"/>
</dbReference>
<dbReference type="Gene3D" id="3.40.50.300">
    <property type="entry name" value="P-loop containing nucleotide triphosphate hydrolases"/>
    <property type="match status" value="1"/>
</dbReference>
<comment type="caution">
    <text evidence="1">The sequence shown here is derived from an EMBL/GenBank/DDBJ whole genome shotgun (WGS) entry which is preliminary data.</text>
</comment>
<dbReference type="SUPFAM" id="SSF53795">
    <property type="entry name" value="PEP carboxykinase-like"/>
    <property type="match status" value="1"/>
</dbReference>
<sequence length="264" mass="28102">MTLICASADLGEVAVYCASPQAASFWCHRLTRQAMTGQLLADGAVYAHAAALSITGKGVIICGPRGAGKSTTLLAALRHLGADYVTNDRLLIQPGNTQLTAYPWPDRIRAGVGMLSAIPELADLIPAPAQNLTAEQLWRWPDKVSIPPQDFPRLLHGGALAASCRPHLMVWPHLDPARTGARATAVSPHEVAHTLAATRLFMRDLTGGVSSRINHWLFPAPGGPQRVDAAVAALAEQVPCYRIQAGGDPRAIAEQLDTLLTVIR</sequence>
<evidence type="ECO:0000313" key="1">
    <source>
        <dbReference type="EMBL" id="MDP9843565.1"/>
    </source>
</evidence>
<reference evidence="1 2" key="1">
    <citation type="submission" date="2023-07" db="EMBL/GenBank/DDBJ databases">
        <title>Sequencing the genomes of 1000 actinobacteria strains.</title>
        <authorList>
            <person name="Klenk H.-P."/>
        </authorList>
    </citation>
    <scope>NUCLEOTIDE SEQUENCE [LARGE SCALE GENOMIC DNA]</scope>
    <source>
        <strain evidence="1 2">DSM 46740</strain>
    </source>
</reference>
<proteinExistence type="predicted"/>
<dbReference type="RefSeq" id="WP_307557825.1">
    <property type="nucleotide sequence ID" value="NZ_JAUSQU010000001.1"/>
</dbReference>
<dbReference type="InterPro" id="IPR027417">
    <property type="entry name" value="P-loop_NTPase"/>
</dbReference>
<organism evidence="1 2">
    <name type="scientific">Streptosporangium lutulentum</name>
    <dbReference type="NCBI Taxonomy" id="1461250"/>
    <lineage>
        <taxon>Bacteria</taxon>
        <taxon>Bacillati</taxon>
        <taxon>Actinomycetota</taxon>
        <taxon>Actinomycetes</taxon>
        <taxon>Streptosporangiales</taxon>
        <taxon>Streptosporangiaceae</taxon>
        <taxon>Streptosporangium</taxon>
    </lineage>
</organism>
<dbReference type="Proteomes" id="UP001225356">
    <property type="component" value="Unassembled WGS sequence"/>
</dbReference>
<name>A0ABT9Q9Y2_9ACTN</name>
<evidence type="ECO:0000313" key="2">
    <source>
        <dbReference type="Proteomes" id="UP001225356"/>
    </source>
</evidence>
<protein>
    <submittedName>
        <fullName evidence="1">Uncharacterized protein</fullName>
    </submittedName>
</protein>
<accession>A0ABT9Q9Y2</accession>
<gene>
    <name evidence="1" type="ORF">J2853_002776</name>
</gene>
<keyword evidence="2" id="KW-1185">Reference proteome</keyword>